<accession>A0A8C5GRS8</accession>
<feature type="domain" description="Calponin-homology (CH)" evidence="16">
    <location>
        <begin position="507"/>
        <end position="612"/>
    </location>
</feature>
<feature type="region of interest" description="Disordered" evidence="15">
    <location>
        <begin position="40"/>
        <end position="148"/>
    </location>
</feature>
<keyword evidence="6 13" id="KW-0132">Cell division</keyword>
<evidence type="ECO:0000313" key="17">
    <source>
        <dbReference type="Ensembl" id="ENSGWIP00000033966.1"/>
    </source>
</evidence>
<evidence type="ECO:0000256" key="1">
    <source>
        <dbReference type="ARBA" id="ARBA00004186"/>
    </source>
</evidence>
<reference evidence="17" key="2">
    <citation type="submission" date="2025-08" db="UniProtKB">
        <authorList>
            <consortium name="Ensembl"/>
        </authorList>
    </citation>
    <scope>IDENTIFICATION</scope>
</reference>
<evidence type="ECO:0000256" key="9">
    <source>
        <dbReference type="ARBA" id="ARBA00023054"/>
    </source>
</evidence>
<feature type="compositionally biased region" description="Polar residues" evidence="15">
    <location>
        <begin position="122"/>
        <end position="148"/>
    </location>
</feature>
<evidence type="ECO:0000256" key="5">
    <source>
        <dbReference type="ARBA" id="ARBA00022490"/>
    </source>
</evidence>
<comment type="function">
    <text evidence="12 13">Involved in cytokinesis and spindle organization. May play a role in actin cytoskeleton organization and microtubule stabilization and hence required for proper cell adhesion and migration.</text>
</comment>
<name>A0A8C5GRS8_GOUWI</name>
<keyword evidence="5 13" id="KW-0963">Cytoplasm</keyword>
<feature type="region of interest" description="Disordered" evidence="15">
    <location>
        <begin position="403"/>
        <end position="482"/>
    </location>
</feature>
<reference evidence="17" key="1">
    <citation type="submission" date="2020-06" db="EMBL/GenBank/DDBJ databases">
        <authorList>
            <consortium name="Wellcome Sanger Institute Data Sharing"/>
        </authorList>
    </citation>
    <scope>NUCLEOTIDE SEQUENCE [LARGE SCALE GENOMIC DNA]</scope>
</reference>
<evidence type="ECO:0000256" key="13">
    <source>
        <dbReference type="RuleBase" id="RU367063"/>
    </source>
</evidence>
<evidence type="ECO:0000256" key="3">
    <source>
        <dbReference type="ARBA" id="ARBA00011235"/>
    </source>
</evidence>
<feature type="region of interest" description="Disordered" evidence="15">
    <location>
        <begin position="322"/>
        <end position="371"/>
    </location>
</feature>
<keyword evidence="8 13" id="KW-0965">Cell junction</keyword>
<dbReference type="Pfam" id="PF00307">
    <property type="entry name" value="CH"/>
    <property type="match status" value="1"/>
</dbReference>
<dbReference type="Proteomes" id="UP000694680">
    <property type="component" value="Chromosome 22"/>
</dbReference>
<dbReference type="PANTHER" id="PTHR23167">
    <property type="entry name" value="CALPONIN HOMOLOGY DOMAIN-CONTAINING PROTEIN DDB_G0272472-RELATED"/>
    <property type="match status" value="1"/>
</dbReference>
<dbReference type="GO" id="GO:0005819">
    <property type="term" value="C:spindle"/>
    <property type="evidence" value="ECO:0007669"/>
    <property type="project" value="UniProtKB-SubCell"/>
</dbReference>
<dbReference type="GO" id="GO:0005737">
    <property type="term" value="C:cytoplasm"/>
    <property type="evidence" value="ECO:0007669"/>
    <property type="project" value="UniProtKB-UniRule"/>
</dbReference>
<evidence type="ECO:0000259" key="16">
    <source>
        <dbReference type="PROSITE" id="PS50021"/>
    </source>
</evidence>
<feature type="coiled-coil region" evidence="14">
    <location>
        <begin position="232"/>
        <end position="305"/>
    </location>
</feature>
<gene>
    <name evidence="17" type="primary">si:ch211-195o20.7</name>
</gene>
<evidence type="ECO:0000256" key="11">
    <source>
        <dbReference type="ARBA" id="ARBA00023306"/>
    </source>
</evidence>
<dbReference type="SUPFAM" id="SSF47576">
    <property type="entry name" value="Calponin-homology domain, CH-domain"/>
    <property type="match status" value="1"/>
</dbReference>
<keyword evidence="18" id="KW-1185">Reference proteome</keyword>
<comment type="subcellular location">
    <subcellularLocation>
        <location evidence="1 13">Cytoplasm</location>
        <location evidence="1 13">Cytoskeleton</location>
        <location evidence="1 13">Spindle</location>
    </subcellularLocation>
    <subcellularLocation>
        <location evidence="13">Cytoplasm</location>
        <location evidence="13">Cytoskeleton</location>
    </subcellularLocation>
    <subcellularLocation>
        <location evidence="13">Cell junction</location>
        <location evidence="13">Gap junction</location>
    </subcellularLocation>
</comment>
<dbReference type="SMART" id="SM00033">
    <property type="entry name" value="CH"/>
    <property type="match status" value="1"/>
</dbReference>
<feature type="compositionally biased region" description="Polar residues" evidence="15">
    <location>
        <begin position="433"/>
        <end position="450"/>
    </location>
</feature>
<dbReference type="InterPro" id="IPR001715">
    <property type="entry name" value="CH_dom"/>
</dbReference>
<dbReference type="Ensembl" id="ENSGWIT00000037026.1">
    <property type="protein sequence ID" value="ENSGWIP00000033966.1"/>
    <property type="gene ID" value="ENSGWIG00000017549.1"/>
</dbReference>
<keyword evidence="7 13" id="KW-0303">Gap junction</keyword>
<keyword evidence="11 13" id="KW-0131">Cell cycle</keyword>
<dbReference type="AlphaFoldDB" id="A0A8C5GRS8"/>
<evidence type="ECO:0000256" key="4">
    <source>
        <dbReference type="ARBA" id="ARBA00015657"/>
    </source>
</evidence>
<protein>
    <recommendedName>
        <fullName evidence="4 13">Cytospin-A</fullName>
    </recommendedName>
</protein>
<evidence type="ECO:0000256" key="2">
    <source>
        <dbReference type="ARBA" id="ARBA00009452"/>
    </source>
</evidence>
<evidence type="ECO:0000256" key="6">
    <source>
        <dbReference type="ARBA" id="ARBA00022618"/>
    </source>
</evidence>
<proteinExistence type="inferred from homology"/>
<feature type="compositionally biased region" description="Low complexity" evidence="15">
    <location>
        <begin position="421"/>
        <end position="432"/>
    </location>
</feature>
<feature type="compositionally biased region" description="Low complexity" evidence="15">
    <location>
        <begin position="101"/>
        <end position="113"/>
    </location>
</feature>
<evidence type="ECO:0000256" key="8">
    <source>
        <dbReference type="ARBA" id="ARBA00022949"/>
    </source>
</evidence>
<keyword evidence="9 14" id="KW-0175">Coiled coil</keyword>
<dbReference type="InterPro" id="IPR050540">
    <property type="entry name" value="F-actin_Monoox_Mical"/>
</dbReference>
<keyword evidence="10 13" id="KW-0206">Cytoskeleton</keyword>
<dbReference type="PANTHER" id="PTHR23167:SF18">
    <property type="entry name" value="CYTOSPIN-A"/>
    <property type="match status" value="1"/>
</dbReference>
<sequence>MLLFMLFVGSICRSRWRNKRFESLVWQECWKGVHVDSFHTPPTTPQSNETGLPPKLPEHHPSPRPPVLPSTAAPASVTTGKKLEHNTPTSPSTSVPPPAPSSASNSNTSGPGAIPAHAKPEGSTSAREQTNLRSNGGPPTSTPKTAAHQGNNVAVSPIKTPSQCNVSPVLKSSLRLNWRERDSGLSVSQSLPTGHETKEGQGEDLETLLEECRTTLGISSSQDRTSNTSEILKHLLAEVKHLKSKMKTEQGEWLQFQADLQVAVSVADRLRVEAEEELTALRTAHKDLERELAAAQQRQKKADVQLVTLRGELSESRMRLAALTQSQDKPEPHRATAEPLTSESKEGSLRGRARVMHRPGREKDEEGTGNHKAMIKSAVGEDVKANCRDLAKQYLRNVTNADKSGEEVRVRTAVTERSRSLSRLPSSSDPLSKQNGTPRPSAASLVTHSKNFGHQRGPKSLDGQESRLNNETGKREESLNKYNTGLTELPSIKSQDGFNLLLRRHGGSKRNSLLRWCQNRTQGYENIDITNFSSSWADGLAFCAVYHTYLPSHIPYSNLRPENKKENLNLAFTTGETVGIVQSLTVEEMLRVGGPDWQRVLNYVEGMYRHFEM</sequence>
<evidence type="ECO:0000256" key="10">
    <source>
        <dbReference type="ARBA" id="ARBA00023212"/>
    </source>
</evidence>
<comment type="subunit">
    <text evidence="3 13">May interact with both microtubules and actin cytoskeleton.</text>
</comment>
<reference evidence="17" key="3">
    <citation type="submission" date="2025-09" db="UniProtKB">
        <authorList>
            <consortium name="Ensembl"/>
        </authorList>
    </citation>
    <scope>IDENTIFICATION</scope>
</reference>
<organism evidence="17 18">
    <name type="scientific">Gouania willdenowi</name>
    <name type="common">Blunt-snouted clingfish</name>
    <name type="synonym">Lepadogaster willdenowi</name>
    <dbReference type="NCBI Taxonomy" id="441366"/>
    <lineage>
        <taxon>Eukaryota</taxon>
        <taxon>Metazoa</taxon>
        <taxon>Chordata</taxon>
        <taxon>Craniata</taxon>
        <taxon>Vertebrata</taxon>
        <taxon>Euteleostomi</taxon>
        <taxon>Actinopterygii</taxon>
        <taxon>Neopterygii</taxon>
        <taxon>Teleostei</taxon>
        <taxon>Neoteleostei</taxon>
        <taxon>Acanthomorphata</taxon>
        <taxon>Ovalentaria</taxon>
        <taxon>Blenniimorphae</taxon>
        <taxon>Blenniiformes</taxon>
        <taxon>Gobiesocoidei</taxon>
        <taxon>Gobiesocidae</taxon>
        <taxon>Gobiesocinae</taxon>
        <taxon>Gouania</taxon>
    </lineage>
</organism>
<dbReference type="GO" id="GO:0005921">
    <property type="term" value="C:gap junction"/>
    <property type="evidence" value="ECO:0007669"/>
    <property type="project" value="UniProtKB-SubCell"/>
</dbReference>
<feature type="compositionally biased region" description="Basic and acidic residues" evidence="15">
    <location>
        <begin position="359"/>
        <end position="369"/>
    </location>
</feature>
<comment type="similarity">
    <text evidence="2 13">Belongs to the cytospin-A family.</text>
</comment>
<dbReference type="InterPro" id="IPR036872">
    <property type="entry name" value="CH_dom_sf"/>
</dbReference>
<dbReference type="Gene3D" id="1.10.418.10">
    <property type="entry name" value="Calponin-like domain"/>
    <property type="match status" value="1"/>
</dbReference>
<evidence type="ECO:0000256" key="15">
    <source>
        <dbReference type="SAM" id="MobiDB-lite"/>
    </source>
</evidence>
<dbReference type="FunFam" id="1.10.418.10:FF:000020">
    <property type="entry name" value="Cytospin-A isoform 1"/>
    <property type="match status" value="1"/>
</dbReference>
<dbReference type="PROSITE" id="PS50021">
    <property type="entry name" value="CH"/>
    <property type="match status" value="1"/>
</dbReference>
<evidence type="ECO:0000256" key="14">
    <source>
        <dbReference type="SAM" id="Coils"/>
    </source>
</evidence>
<feature type="compositionally biased region" description="Basic and acidic residues" evidence="15">
    <location>
        <begin position="403"/>
        <end position="419"/>
    </location>
</feature>
<evidence type="ECO:0000313" key="18">
    <source>
        <dbReference type="Proteomes" id="UP000694680"/>
    </source>
</evidence>
<evidence type="ECO:0000256" key="12">
    <source>
        <dbReference type="ARBA" id="ARBA00025131"/>
    </source>
</evidence>
<dbReference type="GO" id="GO:0051301">
    <property type="term" value="P:cell division"/>
    <property type="evidence" value="ECO:0007669"/>
    <property type="project" value="UniProtKB-UniRule"/>
</dbReference>
<evidence type="ECO:0000256" key="7">
    <source>
        <dbReference type="ARBA" id="ARBA00022868"/>
    </source>
</evidence>